<organism evidence="1">
    <name type="scientific">marine sediment metagenome</name>
    <dbReference type="NCBI Taxonomy" id="412755"/>
    <lineage>
        <taxon>unclassified sequences</taxon>
        <taxon>metagenomes</taxon>
        <taxon>ecological metagenomes</taxon>
    </lineage>
</organism>
<protein>
    <recommendedName>
        <fullName evidence="2">DUF1015 domain-containing protein</fullName>
    </recommendedName>
</protein>
<dbReference type="PANTHER" id="PTHR36454:SF1">
    <property type="entry name" value="DUF1015 DOMAIN-CONTAINING PROTEIN"/>
    <property type="match status" value="1"/>
</dbReference>
<sequence>MDIFDNQNYRSKIRQIGHEPIKNFIHIHTDFLKDSIFVIADGHHRYETAFNYSQELKNIDENHSANFKLITLVNIEDPGLIILPTHRL</sequence>
<dbReference type="AlphaFoldDB" id="X1P985"/>
<evidence type="ECO:0000313" key="1">
    <source>
        <dbReference type="EMBL" id="GAI52418.1"/>
    </source>
</evidence>
<dbReference type="PANTHER" id="PTHR36454">
    <property type="entry name" value="LMO2823 PROTEIN"/>
    <property type="match status" value="1"/>
</dbReference>
<reference evidence="1" key="1">
    <citation type="journal article" date="2014" name="Front. Microbiol.">
        <title>High frequency of phylogenetically diverse reductive dehalogenase-homologous genes in deep subseafloor sedimentary metagenomes.</title>
        <authorList>
            <person name="Kawai M."/>
            <person name="Futagami T."/>
            <person name="Toyoda A."/>
            <person name="Takaki Y."/>
            <person name="Nishi S."/>
            <person name="Hori S."/>
            <person name="Arai W."/>
            <person name="Tsubouchi T."/>
            <person name="Morono Y."/>
            <person name="Uchiyama I."/>
            <person name="Ito T."/>
            <person name="Fujiyama A."/>
            <person name="Inagaki F."/>
            <person name="Takami H."/>
        </authorList>
    </citation>
    <scope>NUCLEOTIDE SEQUENCE</scope>
    <source>
        <strain evidence="1">Expedition CK06-06</strain>
    </source>
</reference>
<feature type="non-terminal residue" evidence="1">
    <location>
        <position position="88"/>
    </location>
</feature>
<evidence type="ECO:0008006" key="2">
    <source>
        <dbReference type="Google" id="ProtNLM"/>
    </source>
</evidence>
<dbReference type="Pfam" id="PF06245">
    <property type="entry name" value="DUF1015"/>
    <property type="match status" value="1"/>
</dbReference>
<accession>X1P985</accession>
<gene>
    <name evidence="1" type="ORF">S06H3_64345</name>
</gene>
<name>X1P985_9ZZZZ</name>
<comment type="caution">
    <text evidence="1">The sequence shown here is derived from an EMBL/GenBank/DDBJ whole genome shotgun (WGS) entry which is preliminary data.</text>
</comment>
<dbReference type="InterPro" id="IPR008323">
    <property type="entry name" value="UCP033563"/>
</dbReference>
<dbReference type="EMBL" id="BARV01042949">
    <property type="protein sequence ID" value="GAI52418.1"/>
    <property type="molecule type" value="Genomic_DNA"/>
</dbReference>
<proteinExistence type="predicted"/>